<reference evidence="2 3" key="1">
    <citation type="journal article" date="2024" name="BMC Genomics">
        <title>De novo assembly and annotation of Popillia japonica's genome with initial clues to its potential as an invasive pest.</title>
        <authorList>
            <person name="Cucini C."/>
            <person name="Boschi S."/>
            <person name="Funari R."/>
            <person name="Cardaioli E."/>
            <person name="Iannotti N."/>
            <person name="Marturano G."/>
            <person name="Paoli F."/>
            <person name="Bruttini M."/>
            <person name="Carapelli A."/>
            <person name="Frati F."/>
            <person name="Nardi F."/>
        </authorList>
    </citation>
    <scope>NUCLEOTIDE SEQUENCE [LARGE SCALE GENOMIC DNA]</scope>
    <source>
        <strain evidence="2">DMR45628</strain>
    </source>
</reference>
<comment type="caution">
    <text evidence="2">The sequence shown here is derived from an EMBL/GenBank/DDBJ whole genome shotgun (WGS) entry which is preliminary data.</text>
</comment>
<dbReference type="Proteomes" id="UP001458880">
    <property type="component" value="Unassembled WGS sequence"/>
</dbReference>
<feature type="region of interest" description="Disordered" evidence="1">
    <location>
        <begin position="37"/>
        <end position="101"/>
    </location>
</feature>
<dbReference type="AlphaFoldDB" id="A0AAW1IDB0"/>
<evidence type="ECO:0000313" key="3">
    <source>
        <dbReference type="Proteomes" id="UP001458880"/>
    </source>
</evidence>
<protein>
    <submittedName>
        <fullName evidence="2">Uncharacterized protein</fullName>
    </submittedName>
</protein>
<accession>A0AAW1IDB0</accession>
<organism evidence="2 3">
    <name type="scientific">Popillia japonica</name>
    <name type="common">Japanese beetle</name>
    <dbReference type="NCBI Taxonomy" id="7064"/>
    <lineage>
        <taxon>Eukaryota</taxon>
        <taxon>Metazoa</taxon>
        <taxon>Ecdysozoa</taxon>
        <taxon>Arthropoda</taxon>
        <taxon>Hexapoda</taxon>
        <taxon>Insecta</taxon>
        <taxon>Pterygota</taxon>
        <taxon>Neoptera</taxon>
        <taxon>Endopterygota</taxon>
        <taxon>Coleoptera</taxon>
        <taxon>Polyphaga</taxon>
        <taxon>Scarabaeiformia</taxon>
        <taxon>Scarabaeidae</taxon>
        <taxon>Rutelinae</taxon>
        <taxon>Popillia</taxon>
    </lineage>
</organism>
<name>A0AAW1IDB0_POPJA</name>
<sequence length="101" mass="11360">MTDLYCFAIAQVNRRTMADLVALCAKWMEQPHDLFERKKPAAKPSGAAAPAGPPRTEGPINLGGEKMDHWWSCGKAAKKARKAQKNISKGDKRKKRRRKEK</sequence>
<dbReference type="EMBL" id="JASPKY010000649">
    <property type="protein sequence ID" value="KAK9687348.1"/>
    <property type="molecule type" value="Genomic_DNA"/>
</dbReference>
<feature type="compositionally biased region" description="Basic residues" evidence="1">
    <location>
        <begin position="91"/>
        <end position="101"/>
    </location>
</feature>
<keyword evidence="3" id="KW-1185">Reference proteome</keyword>
<gene>
    <name evidence="2" type="ORF">QE152_g36525</name>
</gene>
<proteinExistence type="predicted"/>
<evidence type="ECO:0000313" key="2">
    <source>
        <dbReference type="EMBL" id="KAK9687348.1"/>
    </source>
</evidence>
<evidence type="ECO:0000256" key="1">
    <source>
        <dbReference type="SAM" id="MobiDB-lite"/>
    </source>
</evidence>